<accession>A0AAT9LCH7</accession>
<reference evidence="10" key="2">
    <citation type="journal article" date="2023" name="Biology">
        <title>Prokaryotic Life Associated with Coal-Fire Gas Vents Revealed by Metagenomics.</title>
        <authorList>
            <person name="Kadnikov V.V."/>
            <person name="Mardanov A.V."/>
            <person name="Beletsky A.V."/>
            <person name="Karnachuk O.V."/>
            <person name="Ravin N.V."/>
        </authorList>
    </citation>
    <scope>NUCLEOTIDE SEQUENCE</scope>
    <source>
        <strain evidence="10">Bu02</strain>
    </source>
</reference>
<dbReference type="InterPro" id="IPR003593">
    <property type="entry name" value="AAA+_ATPase"/>
</dbReference>
<keyword evidence="7" id="KW-1278">Translocase</keyword>
<dbReference type="GO" id="GO:0005524">
    <property type="term" value="F:ATP binding"/>
    <property type="evidence" value="ECO:0007669"/>
    <property type="project" value="UniProtKB-KW"/>
</dbReference>
<feature type="domain" description="ABC transporter" evidence="9">
    <location>
        <begin position="17"/>
        <end position="253"/>
    </location>
</feature>
<reference evidence="10" key="1">
    <citation type="submission" date="2020-10" db="EMBL/GenBank/DDBJ databases">
        <authorList>
            <person name="Kadnikov V."/>
            <person name="Beletsky A.V."/>
            <person name="Mardanov A.V."/>
            <person name="Karnachuk O.V."/>
            <person name="Ravin N.V."/>
        </authorList>
    </citation>
    <scope>NUCLEOTIDE SEQUENCE</scope>
    <source>
        <strain evidence="10">Bu02</strain>
    </source>
</reference>
<dbReference type="Gene3D" id="3.40.50.300">
    <property type="entry name" value="P-loop containing nucleotide triphosphate hydrolases"/>
    <property type="match status" value="2"/>
</dbReference>
<evidence type="ECO:0000256" key="2">
    <source>
        <dbReference type="ARBA" id="ARBA00022448"/>
    </source>
</evidence>
<keyword evidence="8" id="KW-0472">Membrane</keyword>
<dbReference type="PROSITE" id="PS00211">
    <property type="entry name" value="ABC_TRANSPORTER_1"/>
    <property type="match status" value="1"/>
</dbReference>
<comment type="subcellular location">
    <subcellularLocation>
        <location evidence="1">Cell membrane</location>
        <topology evidence="1">Peripheral membrane protein</topology>
    </subcellularLocation>
</comment>
<name>A0AAT9LCH7_9FIRM</name>
<dbReference type="InterPro" id="IPR003439">
    <property type="entry name" value="ABC_transporter-like_ATP-bd"/>
</dbReference>
<evidence type="ECO:0000256" key="8">
    <source>
        <dbReference type="ARBA" id="ARBA00023136"/>
    </source>
</evidence>
<keyword evidence="2" id="KW-0813">Transport</keyword>
<dbReference type="InterPro" id="IPR017871">
    <property type="entry name" value="ABC_transporter-like_CS"/>
</dbReference>
<evidence type="ECO:0000256" key="6">
    <source>
        <dbReference type="ARBA" id="ARBA00022840"/>
    </source>
</evidence>
<keyword evidence="5" id="KW-0547">Nucleotide-binding</keyword>
<evidence type="ECO:0000313" key="10">
    <source>
        <dbReference type="EMBL" id="QUL98802.1"/>
    </source>
</evidence>
<dbReference type="InterPro" id="IPR050107">
    <property type="entry name" value="ABC_carbohydrate_import_ATPase"/>
</dbReference>
<dbReference type="Pfam" id="PF00005">
    <property type="entry name" value="ABC_tran"/>
    <property type="match status" value="2"/>
</dbReference>
<dbReference type="AlphaFoldDB" id="A0AAT9LCH7"/>
<keyword evidence="6 10" id="KW-0067">ATP-binding</keyword>
<dbReference type="EMBL" id="CP062796">
    <property type="protein sequence ID" value="QUL98802.1"/>
    <property type="molecule type" value="Genomic_DNA"/>
</dbReference>
<dbReference type="SUPFAM" id="SSF52540">
    <property type="entry name" value="P-loop containing nucleoside triphosphate hydrolases"/>
    <property type="match status" value="2"/>
</dbReference>
<feature type="domain" description="ABC transporter" evidence="9">
    <location>
        <begin position="273"/>
        <end position="517"/>
    </location>
</feature>
<dbReference type="PANTHER" id="PTHR43790">
    <property type="entry name" value="CARBOHYDRATE TRANSPORT ATP-BINDING PROTEIN MG119-RELATED"/>
    <property type="match status" value="1"/>
</dbReference>
<proteinExistence type="predicted"/>
<dbReference type="KEGG" id="fcz:IMF26_01595"/>
<gene>
    <name evidence="10" type="ORF">IMF26_01595</name>
</gene>
<protein>
    <submittedName>
        <fullName evidence="10">ABC transporter ATP-binding protein</fullName>
    </submittedName>
</protein>
<evidence type="ECO:0000256" key="4">
    <source>
        <dbReference type="ARBA" id="ARBA00022737"/>
    </source>
</evidence>
<dbReference type="CDD" id="cd03215">
    <property type="entry name" value="ABC_Carb_Monos_II"/>
    <property type="match status" value="1"/>
</dbReference>
<sequence>MCEGELCVVAREETPILAMIGITKVYPNGLVANSKVDFQVQRGEIHALVGENGAGKTTLMKVLFGLEKADEGDIFIRGQKVKISSPHDAIRHGVGMVHQHFMLAPSLTVAENIVLGAEPRRGLWFDRKKAEEISRSLSEEYGLHVDVRAPIKDVPVGVKQKVEILKALLRGSDILVLDEPTAVLTPQETGELFLALKALKEKGHTIIFISHKLREVKELSDRVTVMRGGRVVGTRKTAEISSEEISRMMVGRDVELRISRPTAASGKAKKVVLLAKNLQKYSRDGKEVLKKVSLQVRSGEILGIAGVEGNGQVELVEVLCGLSPADGGQVFIAGKDATGKSPGDIRNMGVSHIPQDRMIYGVAAEASIEENLVSTRYRTSPVSRGISLDLKAIRQISRHLIERFTIKATSPSQSVSTLSGGNIQKVVVAREFSTNPQVIIADQPTRGIDVGATEAIHRYLVEATEKGAAVLLVSADLAEVMGLSNRLCVMYEGEIVAFFPEASEVTEEELGLYMLGLKRQDPREIEAAMMGEAESRPASEAETGEG</sequence>
<dbReference type="InterPro" id="IPR027417">
    <property type="entry name" value="P-loop_NTPase"/>
</dbReference>
<dbReference type="PROSITE" id="PS50893">
    <property type="entry name" value="ABC_TRANSPORTER_2"/>
    <property type="match status" value="2"/>
</dbReference>
<organism evidence="10">
    <name type="scientific">Candidatus Fermentithermobacillus carboniphilus</name>
    <dbReference type="NCBI Taxonomy" id="3085328"/>
    <lineage>
        <taxon>Bacteria</taxon>
        <taxon>Bacillati</taxon>
        <taxon>Bacillota</taxon>
        <taxon>Candidatus Fermentithermobacillia</taxon>
        <taxon>Candidatus Fermentithermobacillales</taxon>
        <taxon>Candidatus Fermentithermobacillaceae</taxon>
        <taxon>Candidatus Fermentithermobacillus</taxon>
    </lineage>
</organism>
<keyword evidence="3" id="KW-1003">Cell membrane</keyword>
<dbReference type="SMART" id="SM00382">
    <property type="entry name" value="AAA"/>
    <property type="match status" value="1"/>
</dbReference>
<keyword evidence="4" id="KW-0677">Repeat</keyword>
<dbReference type="FunFam" id="3.40.50.300:FF:000127">
    <property type="entry name" value="Ribose import ATP-binding protein RbsA"/>
    <property type="match status" value="1"/>
</dbReference>
<dbReference type="PANTHER" id="PTHR43790:SF4">
    <property type="entry name" value="GUANOSINE IMPORT ATP-BINDING PROTEIN NUPO"/>
    <property type="match status" value="1"/>
</dbReference>
<evidence type="ECO:0000256" key="7">
    <source>
        <dbReference type="ARBA" id="ARBA00022967"/>
    </source>
</evidence>
<dbReference type="CDD" id="cd03216">
    <property type="entry name" value="ABC_Carb_Monos_I"/>
    <property type="match status" value="1"/>
</dbReference>
<evidence type="ECO:0000256" key="1">
    <source>
        <dbReference type="ARBA" id="ARBA00004202"/>
    </source>
</evidence>
<dbReference type="GO" id="GO:0005886">
    <property type="term" value="C:plasma membrane"/>
    <property type="evidence" value="ECO:0007669"/>
    <property type="project" value="UniProtKB-SubCell"/>
</dbReference>
<evidence type="ECO:0000256" key="5">
    <source>
        <dbReference type="ARBA" id="ARBA00022741"/>
    </source>
</evidence>
<dbReference type="GO" id="GO:0016887">
    <property type="term" value="F:ATP hydrolysis activity"/>
    <property type="evidence" value="ECO:0007669"/>
    <property type="project" value="InterPro"/>
</dbReference>
<evidence type="ECO:0000259" key="9">
    <source>
        <dbReference type="PROSITE" id="PS50893"/>
    </source>
</evidence>
<evidence type="ECO:0000256" key="3">
    <source>
        <dbReference type="ARBA" id="ARBA00022475"/>
    </source>
</evidence>